<dbReference type="Proteomes" id="UP000058660">
    <property type="component" value="Chromosome"/>
</dbReference>
<reference evidence="2" key="1">
    <citation type="journal article" date="2015" name="PLoS ONE">
        <title>Complete Genome Sequence of Thermus aquaticus Y51MC23.</title>
        <authorList>
            <person name="Brumm P.J."/>
            <person name="Monsma S."/>
            <person name="Keough B."/>
            <person name="Jasinovica S."/>
            <person name="Ferguson E."/>
            <person name="Schoenfeld T."/>
            <person name="Lodes M."/>
            <person name="Mead D.A."/>
        </authorList>
    </citation>
    <scope>NUCLEOTIDE SEQUENCE [LARGE SCALE GENOMIC DNA]</scope>
    <source>
        <strain evidence="2">BAA-2747 / Y51MC23</strain>
    </source>
</reference>
<evidence type="ECO:0000313" key="1">
    <source>
        <dbReference type="EMBL" id="ALJ91503.1"/>
    </source>
</evidence>
<gene>
    <name evidence="1" type="ORF">TO73_1669</name>
</gene>
<name>A0ABM5VND3_THEA5</name>
<sequence>MTLRAFFSHLGLTSSPHTLFRVGGEGGFVNPVGWGLRKLTGKPYGVQDLLAYEEEP</sequence>
<keyword evidence="2" id="KW-1185">Reference proteome</keyword>
<proteinExistence type="predicted"/>
<dbReference type="EMBL" id="CP010822">
    <property type="protein sequence ID" value="ALJ91503.1"/>
    <property type="molecule type" value="Genomic_DNA"/>
</dbReference>
<protein>
    <submittedName>
        <fullName evidence="1">Uncharacterized protein</fullName>
    </submittedName>
</protein>
<organism evidence="1 2">
    <name type="scientific">Thermus aquaticus (strain ATCC BAA-2747 / Y51MC23)</name>
    <dbReference type="NCBI Taxonomy" id="498848"/>
    <lineage>
        <taxon>Bacteria</taxon>
        <taxon>Thermotogati</taxon>
        <taxon>Deinococcota</taxon>
        <taxon>Deinococci</taxon>
        <taxon>Thermales</taxon>
        <taxon>Thermaceae</taxon>
        <taxon>Thermus</taxon>
    </lineage>
</organism>
<evidence type="ECO:0000313" key="2">
    <source>
        <dbReference type="Proteomes" id="UP000058660"/>
    </source>
</evidence>
<accession>A0ABM5VND3</accession>